<keyword evidence="2 4" id="KW-0560">Oxidoreductase</keyword>
<keyword evidence="1" id="KW-0285">Flavoprotein</keyword>
<dbReference type="InterPro" id="IPR010031">
    <property type="entry name" value="FAD_lactone_oxidase-like"/>
</dbReference>
<dbReference type="RefSeq" id="WP_240986592.1">
    <property type="nucleotide sequence ID" value="NZ_CDGJ01000080.1"/>
</dbReference>
<dbReference type="Proteomes" id="UP000836597">
    <property type="component" value="Chromosome"/>
</dbReference>
<dbReference type="EMBL" id="CDGJ01000080">
    <property type="protein sequence ID" value="CEJ08322.1"/>
    <property type="molecule type" value="Genomic_DNA"/>
</dbReference>
<reference evidence="5" key="1">
    <citation type="submission" date="2014-11" db="EMBL/GenBank/DDBJ databases">
        <authorList>
            <person name="Hornung B.V."/>
        </authorList>
    </citation>
    <scope>NUCLEOTIDE SEQUENCE</scope>
    <source>
        <strain evidence="5">INE</strain>
    </source>
</reference>
<organism evidence="4">
    <name type="scientific">Acididesulfobacillus acetoxydans</name>
    <dbReference type="NCBI Taxonomy" id="1561005"/>
    <lineage>
        <taxon>Bacteria</taxon>
        <taxon>Bacillati</taxon>
        <taxon>Bacillota</taxon>
        <taxon>Clostridia</taxon>
        <taxon>Eubacteriales</taxon>
        <taxon>Peptococcaceae</taxon>
        <taxon>Acididesulfobacillus</taxon>
    </lineage>
</organism>
<dbReference type="EC" id="1.3.1.98" evidence="5"/>
<dbReference type="GO" id="GO:0071949">
    <property type="term" value="F:FAD binding"/>
    <property type="evidence" value="ECO:0007669"/>
    <property type="project" value="InterPro"/>
</dbReference>
<dbReference type="InterPro" id="IPR016166">
    <property type="entry name" value="FAD-bd_PCMH"/>
</dbReference>
<dbReference type="Pfam" id="PF01565">
    <property type="entry name" value="FAD_binding_4"/>
    <property type="match status" value="1"/>
</dbReference>
<gene>
    <name evidence="5" type="ORF">DEACI_2798</name>
    <name evidence="4" type="ORF">DEACI_4202</name>
</gene>
<evidence type="ECO:0000313" key="4">
    <source>
        <dbReference type="EMBL" id="CAA7603379.1"/>
    </source>
</evidence>
<dbReference type="EC" id="1.1.-.-" evidence="4"/>
<dbReference type="PANTHER" id="PTHR43762">
    <property type="entry name" value="L-GULONOLACTONE OXIDASE"/>
    <property type="match status" value="1"/>
</dbReference>
<dbReference type="GO" id="GO:0008762">
    <property type="term" value="F:UDP-N-acetylmuramate dehydrogenase activity"/>
    <property type="evidence" value="ECO:0007669"/>
    <property type="project" value="UniProtKB-EC"/>
</dbReference>
<keyword evidence="6" id="KW-1185">Reference proteome</keyword>
<evidence type="ECO:0000256" key="2">
    <source>
        <dbReference type="ARBA" id="ARBA00023002"/>
    </source>
</evidence>
<dbReference type="AlphaFoldDB" id="A0A8S0WAE5"/>
<evidence type="ECO:0000313" key="6">
    <source>
        <dbReference type="Proteomes" id="UP001071230"/>
    </source>
</evidence>
<protein>
    <submittedName>
        <fullName evidence="4">CO dehydrogenase flavoprotein-like, FAD-binding, subdomain 2</fullName>
        <ecNumber evidence="4">1.-.-.-</ecNumber>
        <ecNumber evidence="4">1.1.-.-</ecNumber>
    </submittedName>
    <submittedName>
        <fullName evidence="5">FAD linked oxidase domain protein</fullName>
        <ecNumber evidence="5">1.3.1.98</ecNumber>
    </submittedName>
</protein>
<evidence type="ECO:0000313" key="5">
    <source>
        <dbReference type="EMBL" id="CEJ08322.1"/>
    </source>
</evidence>
<evidence type="ECO:0000259" key="3">
    <source>
        <dbReference type="PROSITE" id="PS51387"/>
    </source>
</evidence>
<dbReference type="EMBL" id="LR746496">
    <property type="protein sequence ID" value="CAA7603379.1"/>
    <property type="molecule type" value="Genomic_DNA"/>
</dbReference>
<dbReference type="InterPro" id="IPR006094">
    <property type="entry name" value="Oxid_FAD_bind_N"/>
</dbReference>
<dbReference type="EC" id="1.-.-.-" evidence="4"/>
<accession>A0A8S0WAE5</accession>
<dbReference type="KEGG" id="aacx:DEACI_4202"/>
<feature type="domain" description="FAD-binding PCMH-type" evidence="3">
    <location>
        <begin position="5"/>
        <end position="175"/>
    </location>
</feature>
<dbReference type="GO" id="GO:0016899">
    <property type="term" value="F:oxidoreductase activity, acting on the CH-OH group of donors, oxygen as acceptor"/>
    <property type="evidence" value="ECO:0007669"/>
    <property type="project" value="InterPro"/>
</dbReference>
<dbReference type="Gene3D" id="3.30.465.10">
    <property type="match status" value="1"/>
</dbReference>
<evidence type="ECO:0000256" key="1">
    <source>
        <dbReference type="ARBA" id="ARBA00022630"/>
    </source>
</evidence>
<dbReference type="SUPFAM" id="SSF56176">
    <property type="entry name" value="FAD-binding/transporter-associated domain-like"/>
    <property type="match status" value="1"/>
</dbReference>
<reference evidence="4" key="2">
    <citation type="submission" date="2020-01" db="EMBL/GenBank/DDBJ databases">
        <authorList>
            <person name="Hornung B."/>
        </authorList>
    </citation>
    <scope>NUCLEOTIDE SEQUENCE</scope>
    <source>
        <strain evidence="4">PacBioINE</strain>
    </source>
</reference>
<dbReference type="PROSITE" id="PS51387">
    <property type="entry name" value="FAD_PCMH"/>
    <property type="match status" value="1"/>
</dbReference>
<sequence length="431" mass="48348">MELSWNRYPRLEHREILTLFDLSAGLPERAGFCLPHGNGRSYGDVCLNEDGVLLDTRRLNRIIAFDPVTGRISCESGVLLKEILDLVLPRNWFLPVTPGTQYVTVGGAIANDVHGKNHHWAGSFGNHVTCLELLRSDGQRIRCSIEEAGEWFAATIGGLGLTGLITWAEIQLIPAHNPWMMVESRRFSSLDEFWQINKEAEDHWPYTVAWLDCLSAGRGQGRGIYMAGRHALWTESLPGSRPRSLLFPLDPPFSLINPFSLRLINSLYFHQPLKKKPALSHYAKFFYPLDGVLEWNRIYGRKGFFQYQCVLPPAAAQAGIAAMLKKISASGQGSFLAVLKTLGRVPSRGLLSFARPGVTLALDFPNCGPKTFRLFNELDAIVRDTGGALNPSKDARMPALMFKTGFPNWERFAAYIDPKFSSSFWRRVTHE</sequence>
<proteinExistence type="predicted"/>
<dbReference type="Proteomes" id="UP001071230">
    <property type="component" value="Unassembled WGS sequence"/>
</dbReference>
<name>A0A8S0WAE5_9FIRM</name>
<dbReference type="InterPro" id="IPR016169">
    <property type="entry name" value="FAD-bd_PCMH_sub2"/>
</dbReference>
<dbReference type="InterPro" id="IPR036318">
    <property type="entry name" value="FAD-bd_PCMH-like_sf"/>
</dbReference>
<dbReference type="PANTHER" id="PTHR43762:SF1">
    <property type="entry name" value="D-ARABINONO-1,4-LACTONE OXIDASE"/>
    <property type="match status" value="1"/>
</dbReference>